<keyword evidence="3" id="KW-0411">Iron-sulfur</keyword>
<dbReference type="Gene3D" id="1.10.1060.10">
    <property type="entry name" value="Alpha-helical ferredoxin"/>
    <property type="match status" value="1"/>
</dbReference>
<name>R6TL19_9BACT</name>
<evidence type="ECO:0000313" key="6">
    <source>
        <dbReference type="EMBL" id="MCI5755806.1"/>
    </source>
</evidence>
<accession>R6TL19</accession>
<sequence>MNREKEQILRMSGVNVLKCMRCGKCSATCPSYDEMEYHPHQFVYMVEKGEIGKLMSSPSVYKCLTCFACVERCPRGVEPAKIIEAVRLEAIRKQGNNHMKPDMIPELLDEDLPQQAIVTAMRKYAK</sequence>
<dbReference type="EMBL" id="CBFW010000030">
    <property type="protein sequence ID" value="CDC70434.1"/>
    <property type="molecule type" value="Genomic_DNA"/>
</dbReference>
<protein>
    <submittedName>
        <fullName evidence="6">4Fe-4S dicluster domain-containing protein</fullName>
    </submittedName>
</protein>
<evidence type="ECO:0000256" key="1">
    <source>
        <dbReference type="ARBA" id="ARBA00022723"/>
    </source>
</evidence>
<dbReference type="AlphaFoldDB" id="R6TL19"/>
<dbReference type="PROSITE" id="PS00198">
    <property type="entry name" value="4FE4S_FER_1"/>
    <property type="match status" value="1"/>
</dbReference>
<dbReference type="Proteomes" id="UP000017938">
    <property type="component" value="Unassembled WGS sequence"/>
</dbReference>
<dbReference type="Pfam" id="PF13183">
    <property type="entry name" value="Fer4_8"/>
    <property type="match status" value="1"/>
</dbReference>
<dbReference type="InterPro" id="IPR017896">
    <property type="entry name" value="4Fe4S_Fe-S-bd"/>
</dbReference>
<dbReference type="InterPro" id="IPR009051">
    <property type="entry name" value="Helical_ferredxn"/>
</dbReference>
<dbReference type="Proteomes" id="UP001139365">
    <property type="component" value="Unassembled WGS sequence"/>
</dbReference>
<dbReference type="GO" id="GO:0005886">
    <property type="term" value="C:plasma membrane"/>
    <property type="evidence" value="ECO:0007669"/>
    <property type="project" value="TreeGrafter"/>
</dbReference>
<evidence type="ECO:0000313" key="8">
    <source>
        <dbReference type="Proteomes" id="UP001139365"/>
    </source>
</evidence>
<keyword evidence="2" id="KW-0408">Iron</keyword>
<evidence type="ECO:0000313" key="7">
    <source>
        <dbReference type="Proteomes" id="UP000017938"/>
    </source>
</evidence>
<evidence type="ECO:0000256" key="2">
    <source>
        <dbReference type="ARBA" id="ARBA00023004"/>
    </source>
</evidence>
<dbReference type="PROSITE" id="PS51379">
    <property type="entry name" value="4FE4S_FER_2"/>
    <property type="match status" value="1"/>
</dbReference>
<gene>
    <name evidence="5" type="ORF">BN580_00726</name>
    <name evidence="6" type="ORF">MR241_05875</name>
</gene>
<reference evidence="5" key="1">
    <citation type="submission" date="2012-11" db="EMBL/GenBank/DDBJ databases">
        <title>Dependencies among metagenomic species, viruses, plasmids and units of genetic variation.</title>
        <authorList>
            <person name="Nielsen H.B."/>
            <person name="Almeida M."/>
            <person name="Juncker A.S."/>
            <person name="Rasmussen S."/>
            <person name="Li J."/>
            <person name="Sunagawa S."/>
            <person name="Plichta D."/>
            <person name="Gautier L."/>
            <person name="Le Chatelier E."/>
            <person name="Peletier E."/>
            <person name="Bonde I."/>
            <person name="Nielsen T."/>
            <person name="Manichanh C."/>
            <person name="Arumugam M."/>
            <person name="Batto J."/>
            <person name="Santos M.B.Q.D."/>
            <person name="Blom N."/>
            <person name="Borruel N."/>
            <person name="Burgdorf K.S."/>
            <person name="Boumezbeur F."/>
            <person name="Casellas F."/>
            <person name="Dore J."/>
            <person name="Guarner F."/>
            <person name="Hansen T."/>
            <person name="Hildebrand F."/>
            <person name="Kaas R.S."/>
            <person name="Kennedy S."/>
            <person name="Kristiansen K."/>
            <person name="Kultima J.R."/>
            <person name="Leonard P."/>
            <person name="Levenez F."/>
            <person name="Lund O."/>
            <person name="Moumen B."/>
            <person name="Le Paslier D."/>
            <person name="Pons N."/>
            <person name="Pedersen O."/>
            <person name="Prifti E."/>
            <person name="Qin J."/>
            <person name="Raes J."/>
            <person name="Tap J."/>
            <person name="Tims S."/>
            <person name="Ussery D.W."/>
            <person name="Yamada T."/>
            <person name="MetaHit consortium"/>
            <person name="Renault P."/>
            <person name="Sicheritz-Ponten T."/>
            <person name="Bork P."/>
            <person name="Wang J."/>
            <person name="Brunak S."/>
            <person name="Ehrlich S.D."/>
        </authorList>
    </citation>
    <scope>NUCLEOTIDE SEQUENCE [LARGE SCALE GENOMIC DNA]</scope>
</reference>
<feature type="domain" description="4Fe-4S ferredoxin-type" evidence="4">
    <location>
        <begin position="9"/>
        <end position="40"/>
    </location>
</feature>
<dbReference type="PANTHER" id="PTHR43255">
    <property type="entry name" value="IRON-SULFUR-BINDING OXIDOREDUCTASE FADF-RELATED-RELATED"/>
    <property type="match status" value="1"/>
</dbReference>
<dbReference type="EMBL" id="JALEMU010000092">
    <property type="protein sequence ID" value="MCI5755806.1"/>
    <property type="molecule type" value="Genomic_DNA"/>
</dbReference>
<dbReference type="GO" id="GO:0046872">
    <property type="term" value="F:metal ion binding"/>
    <property type="evidence" value="ECO:0007669"/>
    <property type="project" value="UniProtKB-KW"/>
</dbReference>
<dbReference type="InterPro" id="IPR017900">
    <property type="entry name" value="4Fe4S_Fe_S_CS"/>
</dbReference>
<dbReference type="GO" id="GO:0051536">
    <property type="term" value="F:iron-sulfur cluster binding"/>
    <property type="evidence" value="ECO:0007669"/>
    <property type="project" value="UniProtKB-KW"/>
</dbReference>
<dbReference type="STRING" id="1263015.BN580_00726"/>
<dbReference type="PANTHER" id="PTHR43255:SF2">
    <property type="entry name" value="HETERODISULFIDE REDUCTASE RELATED PROTEIN"/>
    <property type="match status" value="1"/>
</dbReference>
<evidence type="ECO:0000256" key="3">
    <source>
        <dbReference type="ARBA" id="ARBA00023014"/>
    </source>
</evidence>
<dbReference type="InterPro" id="IPR051460">
    <property type="entry name" value="HdrC_iron-sulfur_subunit"/>
</dbReference>
<keyword evidence="1" id="KW-0479">Metal-binding</keyword>
<reference evidence="6 8" key="2">
    <citation type="submission" date="2022-03" db="EMBL/GenBank/DDBJ databases">
        <title>Metagenome-assembled genomes from swine fecal metagenomes.</title>
        <authorList>
            <person name="Holman D.B."/>
            <person name="Kommadath A."/>
        </authorList>
    </citation>
    <scope>NUCLEOTIDE SEQUENCE [LARGE SCALE GENOMIC DNA]</scope>
    <source>
        <strain evidence="6">SUG147</strain>
    </source>
</reference>
<dbReference type="SUPFAM" id="SSF46548">
    <property type="entry name" value="alpha-helical ferredoxin"/>
    <property type="match status" value="1"/>
</dbReference>
<comment type="caution">
    <text evidence="5">The sequence shown here is derived from an EMBL/GenBank/DDBJ whole genome shotgun (WGS) entry which is preliminary data.</text>
</comment>
<organism evidence="5 7">
    <name type="scientific">Candidatus Colimorpha enterica</name>
    <dbReference type="NCBI Taxonomy" id="3083063"/>
    <lineage>
        <taxon>Bacteria</taxon>
        <taxon>Pseudomonadati</taxon>
        <taxon>Bacteroidota</taxon>
        <taxon>Bacteroidia</taxon>
        <taxon>Bacteroidales</taxon>
        <taxon>Candidatus Colimorpha</taxon>
    </lineage>
</organism>
<evidence type="ECO:0000259" key="4">
    <source>
        <dbReference type="PROSITE" id="PS51379"/>
    </source>
</evidence>
<evidence type="ECO:0000313" key="5">
    <source>
        <dbReference type="EMBL" id="CDC70434.1"/>
    </source>
</evidence>
<proteinExistence type="predicted"/>